<evidence type="ECO:0000256" key="4">
    <source>
        <dbReference type="ARBA" id="ARBA00022679"/>
    </source>
</evidence>
<dbReference type="Pfam" id="PF01660">
    <property type="entry name" value="Vmethyltransf"/>
    <property type="match status" value="1"/>
</dbReference>
<dbReference type="PROSITE" id="PS51657">
    <property type="entry name" value="PSRV_HELICASE"/>
    <property type="match status" value="1"/>
</dbReference>
<dbReference type="GO" id="GO:0008174">
    <property type="term" value="F:mRNA methyltransferase activity"/>
    <property type="evidence" value="ECO:0007669"/>
    <property type="project" value="UniProtKB-UniRule"/>
</dbReference>
<evidence type="ECO:0000256" key="3">
    <source>
        <dbReference type="ARBA" id="ARBA00020856"/>
    </source>
</evidence>
<reference evidence="11 12" key="1">
    <citation type="journal article" date="2006" name="Arch. Virol.">
        <title>The complete sequence of the genome of Humulus japonicus latent virus.</title>
        <authorList>
            <person name="Scott S.W."/>
            <person name="Zimmerman M.T."/>
        </authorList>
    </citation>
    <scope>NUCLEOTIDE SEQUENCE [LARGE SCALE GENOMIC DNA]</scope>
</reference>
<dbReference type="GeneID" id="2943477"/>
<protein>
    <recommendedName>
        <fullName evidence="3">Replication protein 1a</fullName>
    </recommendedName>
</protein>
<proteinExistence type="inferred from homology"/>
<dbReference type="GO" id="GO:0005524">
    <property type="term" value="F:ATP binding"/>
    <property type="evidence" value="ECO:0007669"/>
    <property type="project" value="UniProtKB-KW"/>
</dbReference>
<keyword evidence="8" id="KW-1038">Host endoplasmic reticulum</keyword>
<dbReference type="OrthoDB" id="1460at10239"/>
<dbReference type="GO" id="GO:0006396">
    <property type="term" value="P:RNA processing"/>
    <property type="evidence" value="ECO:0007669"/>
    <property type="project" value="InterPro"/>
</dbReference>
<dbReference type="KEGG" id="vg:2943477"/>
<keyword evidence="6" id="KW-0378">Hydrolase</keyword>
<evidence type="ECO:0000256" key="7">
    <source>
        <dbReference type="ARBA" id="ARBA00022840"/>
    </source>
</evidence>
<evidence type="ECO:0000256" key="2">
    <source>
        <dbReference type="ARBA" id="ARBA00010328"/>
    </source>
</evidence>
<dbReference type="GO" id="GO:0044167">
    <property type="term" value="C:host cell endoplasmic reticulum membrane"/>
    <property type="evidence" value="ECO:0007669"/>
    <property type="project" value="UniProtKB-SubCell"/>
</dbReference>
<evidence type="ECO:0000256" key="8">
    <source>
        <dbReference type="ARBA" id="ARBA00023184"/>
    </source>
</evidence>
<dbReference type="RefSeq" id="YP_054422.1">
    <property type="nucleotide sequence ID" value="NC_006064.1"/>
</dbReference>
<dbReference type="GO" id="GO:0016556">
    <property type="term" value="P:mRNA modification"/>
    <property type="evidence" value="ECO:0007669"/>
    <property type="project" value="InterPro"/>
</dbReference>
<keyword evidence="12" id="KW-1185">Reference proteome</keyword>
<dbReference type="SUPFAM" id="SSF52540">
    <property type="entry name" value="P-loop containing nucleoside triphosphate hydrolases"/>
    <property type="match status" value="2"/>
</dbReference>
<dbReference type="Proteomes" id="UP000204108">
    <property type="component" value="Genome"/>
</dbReference>
<sequence>MDFLAIQQLLQKSIEAQANDATSEIGKAISERALKLVENATEKRPCAEPLNVSFACTAEQQAVLRSHFPGREVRFSNKSSSSHSFAAAHRLLETDFIYGCFNDRNSPILDLGGNYVSHFKRGRFNVHSCCPLLDGRDGARHTERMLQYDAYKRANPRILEEADFCNCRFEDCSHMANYAMAIHATSDMPLDVLCRTLAKKGVKKFICSIMATPEMVCFEKGEIEHFNVAWEVDKNADRIFFDFIRCSVLGFMTTSTPTLLQYLTVNAVKGKNWAYRVERKNDMNGVIIVDITFISGFNDKTDVSAGRSCAWMNKLKSMTLVRIAGLPKSLYGGEYQLITRRGVLINTKVLTRVIEAAFRNFKPDTPMQNAVQSIATMLSSSTNHVVVNGVSIVAGTPLQMRDYIPLAVAIYVYIKRGYDAIPTLFERTGHAMTKNIFASQSVLAKVVDAFISEKSNLRMAVSDAEYLYSGEFSNKKEKDALYEKTEMWVKNSFFSLLKTTFCQELDHELGILSSPDLFIPLDRVLEDEFEIPTVLTVEEEFAGLQKKREADEKAMRVQLDKDRAEKLKLDKAILSIAAYIDKAGDKAPIGIAKLIPDIAKLSKPEQVFEEPDAIINPYADSISEAIEYIESTEVIIEDKLKLAGNSCDWSRRGMNCCFVGDDSRRVFLRNSNAWVGPPHIPNAAPTEKYEVAMTKDGWVFLEWEAEGFVLTEKCKRTLPDFILVNKDCVFQSGRRIIPALKQALKKDARFKVKILDGVAGCGKSYQIANSVDLSDVNRDLVLTSNRNASIELREVIKASPLMKAKYVRTCDSYLMASRPEKARRLLFDECFMRHAGFVYAAATLAECEEVLAYGDTEQIPEISRNPAFKFRCHKLEGEIVQQTVTYRCPADAVYVLNKHFYKTKRNIKTKRHNPMRSLNIHAINSVRAVPVDKSALYLTYTQAEKEQLKSAFPGVKVLTVHEAEGASVPKVILVRLSRTSLSLYTGKDAVFGASHALVAISRHTHCFEYYNYAATDQDDIIWKACRDALTCSDETLLSFCC</sequence>
<evidence type="ECO:0000256" key="6">
    <source>
        <dbReference type="ARBA" id="ARBA00022801"/>
    </source>
</evidence>
<keyword evidence="7" id="KW-0067">ATP-binding</keyword>
<evidence type="ECO:0000259" key="10">
    <source>
        <dbReference type="PROSITE" id="PS51743"/>
    </source>
</evidence>
<feature type="domain" description="(+)RNA virus helicase C-terminal" evidence="9">
    <location>
        <begin position="728"/>
        <end position="1041"/>
    </location>
</feature>
<keyword evidence="5" id="KW-0547">Nucleotide-binding</keyword>
<comment type="similarity">
    <text evidence="2">Belongs to the bromoviridae replication protein 1a family.</text>
</comment>
<comment type="subcellular location">
    <subcellularLocation>
        <location evidence="1">Host endoplasmic reticulum membrane</location>
        <topology evidence="1">Peripheral membrane protein</topology>
    </subcellularLocation>
</comment>
<accession>Q6JE42</accession>
<keyword evidence="4" id="KW-0808">Transferase</keyword>
<dbReference type="PROSITE" id="PS51743">
    <property type="entry name" value="ALPHAVIRUS_MT"/>
    <property type="match status" value="1"/>
</dbReference>
<evidence type="ECO:0000313" key="12">
    <source>
        <dbReference type="Proteomes" id="UP000204108"/>
    </source>
</evidence>
<organism evidence="11 12">
    <name type="scientific">Humulus japonicus latent virus</name>
    <dbReference type="NCBI Taxonomy" id="269213"/>
    <lineage>
        <taxon>Viruses</taxon>
        <taxon>Riboviria</taxon>
        <taxon>Orthornavirae</taxon>
        <taxon>Kitrinoviricota</taxon>
        <taxon>Alsuviricetes</taxon>
        <taxon>Martellivirales</taxon>
        <taxon>Bromoviridae</taxon>
        <taxon>Ilarvirus</taxon>
        <taxon>Ilarvirus HJLV</taxon>
    </lineage>
</organism>
<evidence type="ECO:0000259" key="9">
    <source>
        <dbReference type="PROSITE" id="PS51657"/>
    </source>
</evidence>
<dbReference type="InterPro" id="IPR027351">
    <property type="entry name" value="(+)RNA_virus_helicase_core_dom"/>
</dbReference>
<evidence type="ECO:0000256" key="5">
    <source>
        <dbReference type="ARBA" id="ARBA00022741"/>
    </source>
</evidence>
<dbReference type="InterPro" id="IPR002588">
    <property type="entry name" value="Alphavirus-like_MT_dom"/>
</dbReference>
<feature type="domain" description="Alphavirus-like MT" evidence="10">
    <location>
        <begin position="74"/>
        <end position="263"/>
    </location>
</feature>
<dbReference type="InterPro" id="IPR027417">
    <property type="entry name" value="P-loop_NTPase"/>
</dbReference>
<dbReference type="Gene3D" id="3.40.50.300">
    <property type="entry name" value="P-loop containing nucleotide triphosphate hydrolases"/>
    <property type="match status" value="2"/>
</dbReference>
<evidence type="ECO:0000313" key="11">
    <source>
        <dbReference type="EMBL" id="AAS86438.1"/>
    </source>
</evidence>
<dbReference type="EMBL" id="AY500236">
    <property type="protein sequence ID" value="AAS86438.1"/>
    <property type="molecule type" value="Genomic_RNA"/>
</dbReference>
<dbReference type="Pfam" id="PF01443">
    <property type="entry name" value="Viral_helicase1"/>
    <property type="match status" value="1"/>
</dbReference>
<evidence type="ECO:0000256" key="1">
    <source>
        <dbReference type="ARBA" id="ARBA00004291"/>
    </source>
</evidence>
<dbReference type="GO" id="GO:0016787">
    <property type="term" value="F:hydrolase activity"/>
    <property type="evidence" value="ECO:0007669"/>
    <property type="project" value="UniProtKB-KW"/>
</dbReference>
<dbReference type="GO" id="GO:0003723">
    <property type="term" value="F:RNA binding"/>
    <property type="evidence" value="ECO:0007669"/>
    <property type="project" value="InterPro"/>
</dbReference>
<name>Q6JE42_9BROM</name>